<dbReference type="Pfam" id="PF01867">
    <property type="entry name" value="Cas_Cas1"/>
    <property type="match status" value="1"/>
</dbReference>
<dbReference type="InterPro" id="IPR042211">
    <property type="entry name" value="CRISPR-assoc_Cas1_N"/>
</dbReference>
<reference evidence="11 12" key="1">
    <citation type="submission" date="2014-08" db="EMBL/GenBank/DDBJ databases">
        <title>Porphyromonas cangingivalis strain:COT-109_OH1386 Genome sequencing.</title>
        <authorList>
            <person name="Wallis C."/>
            <person name="Deusch O."/>
            <person name="O'Flynn C."/>
            <person name="Davis I."/>
            <person name="Jospin G."/>
            <person name="Darling A.E."/>
            <person name="Coil D.A."/>
            <person name="Alexiev A."/>
            <person name="Horsfall A."/>
            <person name="Kirkwood N."/>
            <person name="Harris S."/>
            <person name="Eisen J.A."/>
        </authorList>
    </citation>
    <scope>NUCLEOTIDE SEQUENCE [LARGE SCALE GENOMIC DNA]</scope>
    <source>
        <strain evidence="12">COT-109 OH1386</strain>
    </source>
</reference>
<evidence type="ECO:0000256" key="7">
    <source>
        <dbReference type="ARBA" id="ARBA00023125"/>
    </source>
</evidence>
<comment type="function">
    <text evidence="10">CRISPR (clustered regularly interspaced short palindromic repeat), is an adaptive immune system that provides protection against mobile genetic elements (viruses, transposable elements and conjugative plasmids). CRISPR clusters contain spacers, sequences complementary to antecedent mobile elements, and target invading nucleic acids. CRISPR clusters are transcribed and processed into CRISPR RNA (crRNA). Acts as a dsDNA endonuclease. Involved in the integration of spacer DNA into the CRISPR cassette.</text>
</comment>
<dbReference type="RefSeq" id="WP_036850537.1">
    <property type="nucleotide sequence ID" value="NZ_JQJD01000008.1"/>
</dbReference>
<dbReference type="Gene3D" id="1.20.120.920">
    <property type="entry name" value="CRISPR-associated endonuclease Cas1, C-terminal domain"/>
    <property type="match status" value="1"/>
</dbReference>
<feature type="binding site" evidence="10">
    <location>
        <position position="248"/>
    </location>
    <ligand>
        <name>Mn(2+)</name>
        <dbReference type="ChEBI" id="CHEBI:29035"/>
    </ligand>
</feature>
<dbReference type="eggNOG" id="COG1518">
    <property type="taxonomic scope" value="Bacteria"/>
</dbReference>
<dbReference type="GO" id="GO:0003677">
    <property type="term" value="F:DNA binding"/>
    <property type="evidence" value="ECO:0007669"/>
    <property type="project" value="UniProtKB-KW"/>
</dbReference>
<evidence type="ECO:0000256" key="2">
    <source>
        <dbReference type="ARBA" id="ARBA00022723"/>
    </source>
</evidence>
<keyword evidence="6 10" id="KW-0051">Antiviral defense</keyword>
<evidence type="ECO:0000256" key="10">
    <source>
        <dbReference type="HAMAP-Rule" id="MF_01470"/>
    </source>
</evidence>
<keyword evidence="8 10" id="KW-0464">Manganese</keyword>
<proteinExistence type="inferred from homology"/>
<protein>
    <recommendedName>
        <fullName evidence="10">CRISPR-associated endonuclease Cas1</fullName>
        <ecNumber evidence="10">3.1.-.-</ecNumber>
    </recommendedName>
</protein>
<organism evidence="11 12">
    <name type="scientific">Porphyromonas cangingivalis</name>
    <dbReference type="NCBI Taxonomy" id="36874"/>
    <lineage>
        <taxon>Bacteria</taxon>
        <taxon>Pseudomonadati</taxon>
        <taxon>Bacteroidota</taxon>
        <taxon>Bacteroidia</taxon>
        <taxon>Bacteroidales</taxon>
        <taxon>Porphyromonadaceae</taxon>
        <taxon>Porphyromonas</taxon>
    </lineage>
</organism>
<evidence type="ECO:0000256" key="1">
    <source>
        <dbReference type="ARBA" id="ARBA00022722"/>
    </source>
</evidence>
<keyword evidence="12" id="KW-1185">Reference proteome</keyword>
<dbReference type="Proteomes" id="UP000030125">
    <property type="component" value="Unassembled WGS sequence"/>
</dbReference>
<dbReference type="EMBL" id="JQJD01000008">
    <property type="protein sequence ID" value="KGN82741.1"/>
    <property type="molecule type" value="Genomic_DNA"/>
</dbReference>
<dbReference type="NCBIfam" id="TIGR00287">
    <property type="entry name" value="cas1"/>
    <property type="match status" value="1"/>
</dbReference>
<dbReference type="NCBIfam" id="TIGR03640">
    <property type="entry name" value="cas1_DVULG"/>
    <property type="match status" value="1"/>
</dbReference>
<keyword evidence="4 10" id="KW-0378">Hydrolase</keyword>
<feature type="binding site" evidence="10">
    <location>
        <position position="167"/>
    </location>
    <ligand>
        <name>Mn(2+)</name>
        <dbReference type="ChEBI" id="CHEBI:29035"/>
    </ligand>
</feature>
<keyword evidence="5 10" id="KW-0460">Magnesium</keyword>
<dbReference type="GO" id="GO:0043571">
    <property type="term" value="P:maintenance of CRISPR repeat elements"/>
    <property type="evidence" value="ECO:0007669"/>
    <property type="project" value="UniProtKB-UniRule"/>
</dbReference>
<dbReference type="GO" id="GO:0046872">
    <property type="term" value="F:metal ion binding"/>
    <property type="evidence" value="ECO:0007669"/>
    <property type="project" value="UniProtKB-UniRule"/>
</dbReference>
<evidence type="ECO:0000256" key="8">
    <source>
        <dbReference type="ARBA" id="ARBA00023211"/>
    </source>
</evidence>
<dbReference type="PANTHER" id="PTHR34353:SF2">
    <property type="entry name" value="CRISPR-ASSOCIATED ENDONUCLEASE CAS1 1"/>
    <property type="match status" value="1"/>
</dbReference>
<dbReference type="OrthoDB" id="9803119at2"/>
<dbReference type="PANTHER" id="PTHR34353">
    <property type="entry name" value="CRISPR-ASSOCIATED ENDONUCLEASE CAS1 1"/>
    <property type="match status" value="1"/>
</dbReference>
<keyword evidence="2 10" id="KW-0479">Metal-binding</keyword>
<dbReference type="GO" id="GO:0004520">
    <property type="term" value="F:DNA endonuclease activity"/>
    <property type="evidence" value="ECO:0007669"/>
    <property type="project" value="InterPro"/>
</dbReference>
<name>A0A0A2EV15_PORCN</name>
<keyword evidence="7 10" id="KW-0238">DNA-binding</keyword>
<comment type="similarity">
    <text evidence="10">Belongs to the CRISPR-associated endonuclease Cas1 family.</text>
</comment>
<dbReference type="HAMAP" id="MF_01470">
    <property type="entry name" value="Cas1"/>
    <property type="match status" value="1"/>
</dbReference>
<dbReference type="GO" id="GO:0016787">
    <property type="term" value="F:hydrolase activity"/>
    <property type="evidence" value="ECO:0007669"/>
    <property type="project" value="UniProtKB-KW"/>
</dbReference>
<comment type="caution">
    <text evidence="11">The sequence shown here is derived from an EMBL/GenBank/DDBJ whole genome shotgun (WGS) entry which is preliminary data.</text>
</comment>
<dbReference type="InterPro" id="IPR019856">
    <property type="entry name" value="CRISPR-assoc_Cas1_DVULG"/>
</dbReference>
<evidence type="ECO:0000256" key="3">
    <source>
        <dbReference type="ARBA" id="ARBA00022759"/>
    </source>
</evidence>
<comment type="cofactor">
    <cofactor evidence="10">
        <name>Mg(2+)</name>
        <dbReference type="ChEBI" id="CHEBI:18420"/>
    </cofactor>
    <cofactor evidence="10">
        <name>Mn(2+)</name>
        <dbReference type="ChEBI" id="CHEBI:29035"/>
    </cofactor>
</comment>
<dbReference type="AlphaFoldDB" id="A0A0A2EV15"/>
<dbReference type="EC" id="3.1.-.-" evidence="10"/>
<feature type="binding site" evidence="10">
    <location>
        <position position="233"/>
    </location>
    <ligand>
        <name>Mn(2+)</name>
        <dbReference type="ChEBI" id="CHEBI:29035"/>
    </ligand>
</feature>
<dbReference type="InterPro" id="IPR042206">
    <property type="entry name" value="CRISPR-assoc_Cas1_C"/>
</dbReference>
<evidence type="ECO:0000313" key="11">
    <source>
        <dbReference type="EMBL" id="KGN82741.1"/>
    </source>
</evidence>
<comment type="subunit">
    <text evidence="9 10">Homodimer, forms a heterotetramer with a Cas2 homodimer.</text>
</comment>
<evidence type="ECO:0000313" key="12">
    <source>
        <dbReference type="Proteomes" id="UP000030125"/>
    </source>
</evidence>
<accession>A0A0A2EV15</accession>
<sequence length="342" mass="38729">MKKLLNTLYILSPDAYLCKDGENLVVRIDDTEAMRLPIHNIEGVLSFSRTGASPGAMYLCVQNGVKLSFLSPTGRYIGSLEGGIKGNVLLRRTQYRLADDELVSAHIASVFIAGKISNHRAVLSRLLRDHTHDAEVEKSIQEVIAQLKHEQRRLGTLTSRNAVMGVEGNAAKLYFSVFEHLILNPDFPFSGRHKRPPKDMVNALLSFFYTILAHDVRAALESVGLDPFVGFLHVDRPGRPSLALDLMEELRAYLVDRFVLSVINKRQVSTKDFLTQGENGIILKEDARKNLLALWQKRKKDEITHPFLREKMPLGLLPYIQAQLLARYLREDLDEYPVFLIQ</sequence>
<dbReference type="Gene3D" id="3.100.10.20">
    <property type="entry name" value="CRISPR-associated endonuclease Cas1, N-terminal domain"/>
    <property type="match status" value="1"/>
</dbReference>
<evidence type="ECO:0000256" key="9">
    <source>
        <dbReference type="ARBA" id="ARBA00038592"/>
    </source>
</evidence>
<keyword evidence="3 10" id="KW-0255">Endonuclease</keyword>
<evidence type="ECO:0000256" key="6">
    <source>
        <dbReference type="ARBA" id="ARBA00023118"/>
    </source>
</evidence>
<evidence type="ECO:0000256" key="5">
    <source>
        <dbReference type="ARBA" id="ARBA00022842"/>
    </source>
</evidence>
<dbReference type="InterPro" id="IPR050646">
    <property type="entry name" value="Cas1"/>
</dbReference>
<dbReference type="STRING" id="36874.HQ34_01750"/>
<keyword evidence="1 10" id="KW-0540">Nuclease</keyword>
<dbReference type="GO" id="GO:0051607">
    <property type="term" value="P:defense response to virus"/>
    <property type="evidence" value="ECO:0007669"/>
    <property type="project" value="UniProtKB-UniRule"/>
</dbReference>
<evidence type="ECO:0000256" key="4">
    <source>
        <dbReference type="ARBA" id="ARBA00022801"/>
    </source>
</evidence>
<dbReference type="InterPro" id="IPR002729">
    <property type="entry name" value="CRISPR-assoc_Cas1"/>
</dbReference>
<gene>
    <name evidence="10" type="primary">cas1</name>
    <name evidence="11" type="ORF">HQ35_01965</name>
</gene>